<dbReference type="EMBL" id="JACRSU010000002">
    <property type="protein sequence ID" value="MBC8540800.1"/>
    <property type="molecule type" value="Genomic_DNA"/>
</dbReference>
<keyword evidence="2" id="KW-1185">Reference proteome</keyword>
<evidence type="ECO:0000313" key="2">
    <source>
        <dbReference type="Proteomes" id="UP000611762"/>
    </source>
</evidence>
<comment type="caution">
    <text evidence="1">The sequence shown here is derived from an EMBL/GenBank/DDBJ whole genome shotgun (WGS) entry which is preliminary data.</text>
</comment>
<protein>
    <recommendedName>
        <fullName evidence="3">IrrE N-terminal-like domain-containing protein</fullName>
    </recommendedName>
</protein>
<dbReference type="Proteomes" id="UP000611762">
    <property type="component" value="Unassembled WGS sequence"/>
</dbReference>
<proteinExistence type="predicted"/>
<name>A0A926HZ52_9FIRM</name>
<sequence>MNNKNLTEVYKKIENDNISVFPFTITNYKAATIEQDGKYGIFIDKSKIENSNQEFEILAHEYGHCKSGATHKLYSPHDLIEKHEYMADRTAILEFLPFEKLQDAFNNGCQLIWQIAEFLSLPDSFIEKAVQVYQRMEYITI</sequence>
<evidence type="ECO:0008006" key="3">
    <source>
        <dbReference type="Google" id="ProtNLM"/>
    </source>
</evidence>
<dbReference type="RefSeq" id="WP_249311948.1">
    <property type="nucleotide sequence ID" value="NZ_JACRSU010000002.1"/>
</dbReference>
<evidence type="ECO:0000313" key="1">
    <source>
        <dbReference type="EMBL" id="MBC8540800.1"/>
    </source>
</evidence>
<dbReference type="AlphaFoldDB" id="A0A926HZ52"/>
<organism evidence="1 2">
    <name type="scientific">Congzhengia minquanensis</name>
    <dbReference type="NCBI Taxonomy" id="2763657"/>
    <lineage>
        <taxon>Bacteria</taxon>
        <taxon>Bacillati</taxon>
        <taxon>Bacillota</taxon>
        <taxon>Clostridia</taxon>
        <taxon>Eubacteriales</taxon>
        <taxon>Oscillospiraceae</taxon>
        <taxon>Congzhengia</taxon>
    </lineage>
</organism>
<reference evidence="1" key="1">
    <citation type="submission" date="2020-08" db="EMBL/GenBank/DDBJ databases">
        <title>Genome public.</title>
        <authorList>
            <person name="Liu C."/>
            <person name="Sun Q."/>
        </authorList>
    </citation>
    <scope>NUCLEOTIDE SEQUENCE</scope>
    <source>
        <strain evidence="1">H8</strain>
    </source>
</reference>
<gene>
    <name evidence="1" type="ORF">H8698_07400</name>
</gene>
<accession>A0A926HZ52</accession>